<organism evidence="3 4">
    <name type="scientific">Hydnum rufescens UP504</name>
    <dbReference type="NCBI Taxonomy" id="1448309"/>
    <lineage>
        <taxon>Eukaryota</taxon>
        <taxon>Fungi</taxon>
        <taxon>Dikarya</taxon>
        <taxon>Basidiomycota</taxon>
        <taxon>Agaricomycotina</taxon>
        <taxon>Agaricomycetes</taxon>
        <taxon>Cantharellales</taxon>
        <taxon>Hydnaceae</taxon>
        <taxon>Hydnum</taxon>
    </lineage>
</organism>
<dbReference type="InterPro" id="IPR046522">
    <property type="entry name" value="DUF6699"/>
</dbReference>
<keyword evidence="4" id="KW-1185">Reference proteome</keyword>
<dbReference type="OrthoDB" id="3352225at2759"/>
<accession>A0A9P6AL81</accession>
<comment type="caution">
    <text evidence="3">The sequence shown here is derived from an EMBL/GenBank/DDBJ whole genome shotgun (WGS) entry which is preliminary data.</text>
</comment>
<feature type="domain" description="DUF6699" evidence="2">
    <location>
        <begin position="232"/>
        <end position="363"/>
    </location>
</feature>
<sequence>MLVPSPYPSPTNQVIPDLYPQFDSLAISPAGVDPGSPPHGAVNGSNHSDQNSDEWILGPWPNPNDLYSPAHQPHHMTETRPSFSQRPRSQQYVGGAQNPFNYQPQGQLGTGYMGPQGLPSPQMGMGGGGYMPNYPPSPFPNAAMTPYMGHQPQPGMPTAWHGPTAGGVVPLGSVPNKLGRPKEDDSVVVDRWKAGPHYGVVLDSIQFGVLKPSLLVHPILSPPSASADSRSIIFDLLFPTNRIYLSNQRSDRSWSMSHGRQDPATFPRLSQLRIISPHFPWMIDIRNPNGVTCEDVCEKLYNFFHQKVDRSEWDNVDEESRKAITLSYKWNRSTSDRAPGGALPDALTRGDFLARATRFDGLVVDNPFVKDRLNAVSGAVVVLLLSEWPSQQQGTYP</sequence>
<evidence type="ECO:0000313" key="4">
    <source>
        <dbReference type="Proteomes" id="UP000886523"/>
    </source>
</evidence>
<feature type="region of interest" description="Disordered" evidence="1">
    <location>
        <begin position="68"/>
        <end position="91"/>
    </location>
</feature>
<feature type="region of interest" description="Disordered" evidence="1">
    <location>
        <begin position="26"/>
        <end position="52"/>
    </location>
</feature>
<dbReference type="EMBL" id="MU129070">
    <property type="protein sequence ID" value="KAF9507882.1"/>
    <property type="molecule type" value="Genomic_DNA"/>
</dbReference>
<gene>
    <name evidence="3" type="ORF">BS47DRAFT_1398262</name>
</gene>
<dbReference type="AlphaFoldDB" id="A0A9P6AL81"/>
<name>A0A9P6AL81_9AGAM</name>
<dbReference type="Pfam" id="PF20415">
    <property type="entry name" value="DUF6699"/>
    <property type="match status" value="1"/>
</dbReference>
<proteinExistence type="predicted"/>
<evidence type="ECO:0000313" key="3">
    <source>
        <dbReference type="EMBL" id="KAF9507882.1"/>
    </source>
</evidence>
<evidence type="ECO:0000259" key="2">
    <source>
        <dbReference type="Pfam" id="PF20415"/>
    </source>
</evidence>
<dbReference type="Proteomes" id="UP000886523">
    <property type="component" value="Unassembled WGS sequence"/>
</dbReference>
<protein>
    <recommendedName>
        <fullName evidence="2">DUF6699 domain-containing protein</fullName>
    </recommendedName>
</protein>
<reference evidence="3" key="1">
    <citation type="journal article" date="2020" name="Nat. Commun.">
        <title>Large-scale genome sequencing of mycorrhizal fungi provides insights into the early evolution of symbiotic traits.</title>
        <authorList>
            <person name="Miyauchi S."/>
            <person name="Kiss E."/>
            <person name="Kuo A."/>
            <person name="Drula E."/>
            <person name="Kohler A."/>
            <person name="Sanchez-Garcia M."/>
            <person name="Morin E."/>
            <person name="Andreopoulos B."/>
            <person name="Barry K.W."/>
            <person name="Bonito G."/>
            <person name="Buee M."/>
            <person name="Carver A."/>
            <person name="Chen C."/>
            <person name="Cichocki N."/>
            <person name="Clum A."/>
            <person name="Culley D."/>
            <person name="Crous P.W."/>
            <person name="Fauchery L."/>
            <person name="Girlanda M."/>
            <person name="Hayes R.D."/>
            <person name="Keri Z."/>
            <person name="LaButti K."/>
            <person name="Lipzen A."/>
            <person name="Lombard V."/>
            <person name="Magnuson J."/>
            <person name="Maillard F."/>
            <person name="Murat C."/>
            <person name="Nolan M."/>
            <person name="Ohm R.A."/>
            <person name="Pangilinan J."/>
            <person name="Pereira M.F."/>
            <person name="Perotto S."/>
            <person name="Peter M."/>
            <person name="Pfister S."/>
            <person name="Riley R."/>
            <person name="Sitrit Y."/>
            <person name="Stielow J.B."/>
            <person name="Szollosi G."/>
            <person name="Zifcakova L."/>
            <person name="Stursova M."/>
            <person name="Spatafora J.W."/>
            <person name="Tedersoo L."/>
            <person name="Vaario L.M."/>
            <person name="Yamada A."/>
            <person name="Yan M."/>
            <person name="Wang P."/>
            <person name="Xu J."/>
            <person name="Bruns T."/>
            <person name="Baldrian P."/>
            <person name="Vilgalys R."/>
            <person name="Dunand C."/>
            <person name="Henrissat B."/>
            <person name="Grigoriev I.V."/>
            <person name="Hibbett D."/>
            <person name="Nagy L.G."/>
            <person name="Martin F.M."/>
        </authorList>
    </citation>
    <scope>NUCLEOTIDE SEQUENCE</scope>
    <source>
        <strain evidence="3">UP504</strain>
    </source>
</reference>
<feature type="compositionally biased region" description="Polar residues" evidence="1">
    <location>
        <begin position="79"/>
        <end position="91"/>
    </location>
</feature>
<evidence type="ECO:0000256" key="1">
    <source>
        <dbReference type="SAM" id="MobiDB-lite"/>
    </source>
</evidence>